<evidence type="ECO:0000256" key="1">
    <source>
        <dbReference type="SAM" id="Phobius"/>
    </source>
</evidence>
<dbReference type="AlphaFoldDB" id="A0A226EBS8"/>
<keyword evidence="1" id="KW-1133">Transmembrane helix</keyword>
<keyword evidence="1" id="KW-0812">Transmembrane</keyword>
<keyword evidence="1" id="KW-0472">Membrane</keyword>
<keyword evidence="2" id="KW-0732">Signal</keyword>
<dbReference type="EMBL" id="LNIX01000005">
    <property type="protein sequence ID" value="OXA54221.1"/>
    <property type="molecule type" value="Genomic_DNA"/>
</dbReference>
<dbReference type="Proteomes" id="UP000198287">
    <property type="component" value="Unassembled WGS sequence"/>
</dbReference>
<feature type="chain" id="PRO_5012691642" evidence="2">
    <location>
        <begin position="19"/>
        <end position="621"/>
    </location>
</feature>
<reference evidence="3 4" key="1">
    <citation type="submission" date="2015-12" db="EMBL/GenBank/DDBJ databases">
        <title>The genome of Folsomia candida.</title>
        <authorList>
            <person name="Faddeeva A."/>
            <person name="Derks M.F."/>
            <person name="Anvar Y."/>
            <person name="Smit S."/>
            <person name="Van Straalen N."/>
            <person name="Roelofs D."/>
        </authorList>
    </citation>
    <scope>NUCLEOTIDE SEQUENCE [LARGE SCALE GENOMIC DNA]</scope>
    <source>
        <strain evidence="3 4">VU population</strain>
        <tissue evidence="3">Whole body</tissue>
    </source>
</reference>
<sequence length="621" mass="69917">MLALFILVLSLSPQTTVASFWTIPDYFSSKNLFFVQLWRRNGATSLPYFYQTISNNPNSPIILNEIFVNKTLMGLLGWWDDDAPMQVKSVSVSVAFIETIFDLGAFALPIHYWIQDVMMRNINPTYIFQHAPDPWNSGNFKNYEWHLGTSKIILFTLYIPGVLFIPCVTCPDIPPSQVWTIPFHNLDEIWRAENTNLAQRHVQIGSHMNLEKLNCGVTLAWLESYILLNDCIIVHLSQFLNFSFIYFTRAKNAVTNLMVPKLLNADTLPTVAQAPFRFAPYSMRTESTKFIIVTQLPSSLEGMNAFLLPFTATVWLVLFATGVAICGLAGVVKTQKNPLDIGIDFIHLIAMLLKQVCNESSYIFGGNHIGQGVIWLWLFFGSNIIMDNLYTGEIFSYLSAIKIRQMPETLMELVDSNIPILTLHDYTVTGIETRVSGLIGDRIPGYIRFLNGRNDKSAQLVRQLAEKVVFFDAFASTNYVSFITTILTMGNLTVLNGSVDTGLTYAVIDIEGVVGILAALLKSNGSRLVLNAREDFPLITMYFGQTSRNWVYPIITRRLGNLKASGIEGVWAKLEIVWQLADSQRIAGYPSHEIRFFATHKFAMRQSVVQSEEGATKVEAV</sequence>
<feature type="signal peptide" evidence="2">
    <location>
        <begin position="1"/>
        <end position="18"/>
    </location>
</feature>
<keyword evidence="4" id="KW-1185">Reference proteome</keyword>
<comment type="caution">
    <text evidence="3">The sequence shown here is derived from an EMBL/GenBank/DDBJ whole genome shotgun (WGS) entry which is preliminary data.</text>
</comment>
<proteinExistence type="predicted"/>
<protein>
    <submittedName>
        <fullName evidence="3">Uncharacterized protein</fullName>
    </submittedName>
</protein>
<organism evidence="3 4">
    <name type="scientific">Folsomia candida</name>
    <name type="common">Springtail</name>
    <dbReference type="NCBI Taxonomy" id="158441"/>
    <lineage>
        <taxon>Eukaryota</taxon>
        <taxon>Metazoa</taxon>
        <taxon>Ecdysozoa</taxon>
        <taxon>Arthropoda</taxon>
        <taxon>Hexapoda</taxon>
        <taxon>Collembola</taxon>
        <taxon>Entomobryomorpha</taxon>
        <taxon>Isotomoidea</taxon>
        <taxon>Isotomidae</taxon>
        <taxon>Proisotominae</taxon>
        <taxon>Folsomia</taxon>
    </lineage>
</organism>
<evidence type="ECO:0000313" key="4">
    <source>
        <dbReference type="Proteomes" id="UP000198287"/>
    </source>
</evidence>
<feature type="transmembrane region" description="Helical" evidence="1">
    <location>
        <begin position="306"/>
        <end position="332"/>
    </location>
</feature>
<evidence type="ECO:0000313" key="3">
    <source>
        <dbReference type="EMBL" id="OXA54221.1"/>
    </source>
</evidence>
<evidence type="ECO:0000256" key="2">
    <source>
        <dbReference type="SAM" id="SignalP"/>
    </source>
</evidence>
<gene>
    <name evidence="3" type="ORF">Fcan01_11659</name>
</gene>
<accession>A0A226EBS8</accession>
<name>A0A226EBS8_FOLCA</name>